<keyword evidence="1" id="KW-0472">Membrane</keyword>
<dbReference type="PANTHER" id="PTHR33133">
    <property type="entry name" value="OS08G0107100 PROTEIN-RELATED"/>
    <property type="match status" value="1"/>
</dbReference>
<reference evidence="2" key="1">
    <citation type="submission" date="2020-08" db="EMBL/GenBank/DDBJ databases">
        <title>Plant Genome Project.</title>
        <authorList>
            <person name="Zhang R.-G."/>
        </authorList>
    </citation>
    <scope>NUCLEOTIDE SEQUENCE</scope>
    <source>
        <strain evidence="2">WSP0</strain>
        <tissue evidence="2">Leaf</tissue>
    </source>
</reference>
<evidence type="ECO:0000313" key="2">
    <source>
        <dbReference type="EMBL" id="KAG5525177.1"/>
    </source>
</evidence>
<keyword evidence="3" id="KW-1185">Reference proteome</keyword>
<keyword evidence="1" id="KW-0812">Transmembrane</keyword>
<feature type="transmembrane region" description="Helical" evidence="1">
    <location>
        <begin position="227"/>
        <end position="246"/>
    </location>
</feature>
<feature type="transmembrane region" description="Helical" evidence="1">
    <location>
        <begin position="266"/>
        <end position="292"/>
    </location>
</feature>
<feature type="transmembrane region" description="Helical" evidence="1">
    <location>
        <begin position="88"/>
        <end position="112"/>
    </location>
</feature>
<evidence type="ECO:0000313" key="3">
    <source>
        <dbReference type="Proteomes" id="UP000823749"/>
    </source>
</evidence>
<dbReference type="Proteomes" id="UP000823749">
    <property type="component" value="Chromosome 11"/>
</dbReference>
<name>A0AAV6I8Z8_9ERIC</name>
<comment type="caution">
    <text evidence="2">The sequence shown here is derived from an EMBL/GenBank/DDBJ whole genome shotgun (WGS) entry which is preliminary data.</text>
</comment>
<protein>
    <submittedName>
        <fullName evidence="2">Uncharacterized protein</fullName>
    </submittedName>
</protein>
<feature type="transmembrane region" description="Helical" evidence="1">
    <location>
        <begin position="138"/>
        <end position="165"/>
    </location>
</feature>
<accession>A0AAV6I8Z8</accession>
<feature type="transmembrane region" description="Helical" evidence="1">
    <location>
        <begin position="177"/>
        <end position="207"/>
    </location>
</feature>
<evidence type="ECO:0000256" key="1">
    <source>
        <dbReference type="SAM" id="Phobius"/>
    </source>
</evidence>
<sequence length="326" mass="37806">MQFLGLFGIYLESDKIIFNFRRTFFTKITLAISSLIFLTYIAVFEFFLSKIIHTGNERDRVQEDTYWYAQLSGVLSSKLTMFNYVNIIYFYFFLGFYLLSTYAVLSTVASIYSSRNVTIRIVTSRIVMSVVSKIEKRLMVTFTCFFLLFSLYTVVVVAVPTLVVWCFTIEYVNKVGLVFFVVIMILYSVGFVYMTLVWQLASIISVLEDMKGLKAMTKRRNLIKGKMWIAVVVFFKLNFAMVGIGILFESQVMHTGSFDVVDRLEFGFMCLLFLFKVLLFGFAIQTVVYYVCKSYHHENIDKSFLSDHLEVYLGENVPLMAKDVQP</sequence>
<keyword evidence="1" id="KW-1133">Transmembrane helix</keyword>
<dbReference type="PANTHER" id="PTHR33133:SF51">
    <property type="entry name" value="THH1_TOM1_TOM3 DOMAIN-CONTAINING PROTEIN"/>
    <property type="match status" value="1"/>
</dbReference>
<dbReference type="AlphaFoldDB" id="A0AAV6I8Z8"/>
<feature type="transmembrane region" description="Helical" evidence="1">
    <location>
        <begin position="28"/>
        <end position="48"/>
    </location>
</feature>
<gene>
    <name evidence="2" type="ORF">RHGRI_031751</name>
</gene>
<dbReference type="EMBL" id="JACTNZ010000011">
    <property type="protein sequence ID" value="KAG5525177.1"/>
    <property type="molecule type" value="Genomic_DNA"/>
</dbReference>
<organism evidence="2 3">
    <name type="scientific">Rhododendron griersonianum</name>
    <dbReference type="NCBI Taxonomy" id="479676"/>
    <lineage>
        <taxon>Eukaryota</taxon>
        <taxon>Viridiplantae</taxon>
        <taxon>Streptophyta</taxon>
        <taxon>Embryophyta</taxon>
        <taxon>Tracheophyta</taxon>
        <taxon>Spermatophyta</taxon>
        <taxon>Magnoliopsida</taxon>
        <taxon>eudicotyledons</taxon>
        <taxon>Gunneridae</taxon>
        <taxon>Pentapetalae</taxon>
        <taxon>asterids</taxon>
        <taxon>Ericales</taxon>
        <taxon>Ericaceae</taxon>
        <taxon>Ericoideae</taxon>
        <taxon>Rhodoreae</taxon>
        <taxon>Rhododendron</taxon>
    </lineage>
</organism>
<proteinExistence type="predicted"/>